<dbReference type="Gene3D" id="3.40.640.10">
    <property type="entry name" value="Type I PLP-dependent aspartate aminotransferase-like (Major domain)"/>
    <property type="match status" value="1"/>
</dbReference>
<comment type="caution">
    <text evidence="5">The sequence shown here is derived from an EMBL/GenBank/DDBJ whole genome shotgun (WGS) entry which is preliminary data.</text>
</comment>
<dbReference type="InterPro" id="IPR050477">
    <property type="entry name" value="GrpII_AminoAcid_Decarb"/>
</dbReference>
<organism evidence="5 6">
    <name type="scientific">Aspergillus tanneri</name>
    <dbReference type="NCBI Taxonomy" id="1220188"/>
    <lineage>
        <taxon>Eukaryota</taxon>
        <taxon>Fungi</taxon>
        <taxon>Dikarya</taxon>
        <taxon>Ascomycota</taxon>
        <taxon>Pezizomycotina</taxon>
        <taxon>Eurotiomycetes</taxon>
        <taxon>Eurotiomycetidae</taxon>
        <taxon>Eurotiales</taxon>
        <taxon>Aspergillaceae</taxon>
        <taxon>Aspergillus</taxon>
        <taxon>Aspergillus subgen. Circumdati</taxon>
    </lineage>
</organism>
<dbReference type="InterPro" id="IPR015421">
    <property type="entry name" value="PyrdxlP-dep_Trfase_major"/>
</dbReference>
<dbReference type="Pfam" id="PF00282">
    <property type="entry name" value="Pyridoxal_deC"/>
    <property type="match status" value="1"/>
</dbReference>
<dbReference type="GO" id="GO:0016830">
    <property type="term" value="F:carbon-carbon lyase activity"/>
    <property type="evidence" value="ECO:0007669"/>
    <property type="project" value="InterPro"/>
</dbReference>
<gene>
    <name evidence="5" type="ORF">EYZ11_013009</name>
</gene>
<name>A0A4S3IZ09_9EURO</name>
<keyword evidence="6" id="KW-1185">Reference proteome</keyword>
<dbReference type="STRING" id="1220188.A0A4S3IZ09"/>
<evidence type="ECO:0000313" key="6">
    <source>
        <dbReference type="Proteomes" id="UP000308092"/>
    </source>
</evidence>
<keyword evidence="3" id="KW-0456">Lyase</keyword>
<dbReference type="GO" id="GO:0019752">
    <property type="term" value="P:carboxylic acid metabolic process"/>
    <property type="evidence" value="ECO:0007669"/>
    <property type="project" value="InterPro"/>
</dbReference>
<dbReference type="AlphaFoldDB" id="A0A4S3IZ09"/>
<feature type="modified residue" description="N6-(pyridoxal phosphate)lysine" evidence="4">
    <location>
        <position position="393"/>
    </location>
</feature>
<dbReference type="InterPro" id="IPR002129">
    <property type="entry name" value="PyrdxlP-dep_de-COase"/>
</dbReference>
<accession>A0A4S3IZ09</accession>
<proteinExistence type="predicted"/>
<evidence type="ECO:0000256" key="4">
    <source>
        <dbReference type="PIRSR" id="PIRSR602129-50"/>
    </source>
</evidence>
<sequence length="982" mass="110781">MSNLPNNHEIVSSFFIGPRAENIDIFKKNIDNILQSVLKARQNYYPNDGDFITPAIKGSQAFKAATEALCIAVNKAVNCLGIYSIPYWHPRYQGHMCMDLTMPALLGYFMTMIYNPNNVTIEASPFTTPIELEVGEQLCTMFGYNAPTRKPEPKPGIPLSWGHITCDGTVANLESIWVARNLKFYPLTLYLAMKEGPLTFIAEKFMVTTCRGEKKLFRDLGKDILEHEFRITNPPKYFLAQTRHYSWPKGGAIAGIGSANMQGVELDMEGRISLEALEQELNRCLEKRQAVYAVVAMIGTTEESAVDPVYNLLAMRQKFQEKGLSFLVHADAAWGGYFASMIPHELMAPGRDSRSDDGDKAVGIVPELPLRIDTITNMIALKEVDSITVDPHKAGYTPYPAGGLCYRDGRMRFLVTWTSPYLAQGSTDSIGIFGVEGSKPGAAAMGAWLSNTSIGLGKKGYGALLGEAAFTSARLSAYYAAMHYNKDGQKPYIMIPFNLLPKEKEGYGTLDPKVDEQRQEIWDKVLTKNNDEIRKCAKTMALLRELGSDLNINAFGINWCRSDGTINKDLEEANYLMQRVVNRLSITKTKQDPTKIPLFLTSTQFEPASYGKCAQSFMKRLQLTPCAQVLWVMRNVVMNPFPTDRDFINTLILQELEKVIIQEVNKIRERNNPEKRAITFLLRGGESNPPSSCKVYLDFQTCFHRATQRQQIILAAELDNKAYKWYIKSKKANPTEDFEFQSDERWNLEELIKTIEDGKPRDVKGKILTHVQPDQPCTVKMTKVVKSRPLNSANRDPNYPRNFMPFYLYGSPYECHIAHMLLQAPNVNLSACDVQLDEKLAKAVKNNLEKGLILTLTDYREETMQPFPAKNNLIGNDFFFRQGQKFQVDVYEDPNPTSAEGPGLLNGLRSPIASGTMTLGLDIHIDVETMNRDPYEDDNKTLPKEDGEALKMDAYPEGGFSWEECLEDIKKNLELPWNKKEE</sequence>
<evidence type="ECO:0000256" key="3">
    <source>
        <dbReference type="ARBA" id="ARBA00023239"/>
    </source>
</evidence>
<comment type="cofactor">
    <cofactor evidence="1 4">
        <name>pyridoxal 5'-phosphate</name>
        <dbReference type="ChEBI" id="CHEBI:597326"/>
    </cofactor>
</comment>
<reference evidence="5 6" key="1">
    <citation type="submission" date="2019-03" db="EMBL/GenBank/DDBJ databases">
        <title>The genome sequence of a newly discovered highly antifungal drug resistant Aspergillus species, Aspergillus tanneri NIH 1004.</title>
        <authorList>
            <person name="Mounaud S."/>
            <person name="Singh I."/>
            <person name="Joardar V."/>
            <person name="Pakala S."/>
            <person name="Pakala S."/>
            <person name="Venepally P."/>
            <person name="Hoover J."/>
            <person name="Nierman W."/>
            <person name="Chung J."/>
            <person name="Losada L."/>
        </authorList>
    </citation>
    <scope>NUCLEOTIDE SEQUENCE [LARGE SCALE GENOMIC DNA]</scope>
    <source>
        <strain evidence="5 6">NIH1004</strain>
    </source>
</reference>
<protein>
    <submittedName>
        <fullName evidence="5">Uncharacterized protein</fullName>
    </submittedName>
</protein>
<evidence type="ECO:0000313" key="5">
    <source>
        <dbReference type="EMBL" id="THC87545.1"/>
    </source>
</evidence>
<evidence type="ECO:0000256" key="2">
    <source>
        <dbReference type="ARBA" id="ARBA00022898"/>
    </source>
</evidence>
<dbReference type="InterPro" id="IPR015424">
    <property type="entry name" value="PyrdxlP-dep_Trfase"/>
</dbReference>
<dbReference type="SUPFAM" id="SSF53383">
    <property type="entry name" value="PLP-dependent transferases"/>
    <property type="match status" value="1"/>
</dbReference>
<dbReference type="EMBL" id="SOSA01001150">
    <property type="protein sequence ID" value="THC87545.1"/>
    <property type="molecule type" value="Genomic_DNA"/>
</dbReference>
<dbReference type="PANTHER" id="PTHR42735">
    <property type="match status" value="1"/>
</dbReference>
<dbReference type="Proteomes" id="UP000308092">
    <property type="component" value="Unassembled WGS sequence"/>
</dbReference>
<dbReference type="PANTHER" id="PTHR42735:SF4">
    <property type="entry name" value="PYRIDOXAL PHOSPHATE-DEPENDENT DECARBOXYLASE FAMILY PROTEIN"/>
    <property type="match status" value="1"/>
</dbReference>
<evidence type="ECO:0000256" key="1">
    <source>
        <dbReference type="ARBA" id="ARBA00001933"/>
    </source>
</evidence>
<dbReference type="VEuPathDB" id="FungiDB:EYZ11_013009"/>
<keyword evidence="2 4" id="KW-0663">Pyridoxal phosphate</keyword>
<dbReference type="GO" id="GO:0030170">
    <property type="term" value="F:pyridoxal phosphate binding"/>
    <property type="evidence" value="ECO:0007669"/>
    <property type="project" value="InterPro"/>
</dbReference>